<keyword evidence="6" id="KW-1185">Reference proteome</keyword>
<organism evidence="5 6">
    <name type="scientific">Denitratisoma oestradiolicum</name>
    <dbReference type="NCBI Taxonomy" id="311182"/>
    <lineage>
        <taxon>Bacteria</taxon>
        <taxon>Pseudomonadati</taxon>
        <taxon>Pseudomonadota</taxon>
        <taxon>Betaproteobacteria</taxon>
        <taxon>Nitrosomonadales</taxon>
        <taxon>Sterolibacteriaceae</taxon>
        <taxon>Denitratisoma</taxon>
    </lineage>
</organism>
<dbReference type="Pfam" id="PF07690">
    <property type="entry name" value="MFS_1"/>
    <property type="match status" value="1"/>
</dbReference>
<dbReference type="KEGG" id="doe:DENOEST_0408"/>
<dbReference type="Proteomes" id="UP000515733">
    <property type="component" value="Chromosome"/>
</dbReference>
<gene>
    <name evidence="5" type="ORF">DENOEST_0408</name>
</gene>
<evidence type="ECO:0000313" key="6">
    <source>
        <dbReference type="Proteomes" id="UP000515733"/>
    </source>
</evidence>
<dbReference type="Gene3D" id="1.20.1250.20">
    <property type="entry name" value="MFS general substrate transporter like domains"/>
    <property type="match status" value="2"/>
</dbReference>
<feature type="domain" description="Major facilitator superfamily (MFS) profile" evidence="4">
    <location>
        <begin position="4"/>
        <end position="403"/>
    </location>
</feature>
<dbReference type="PROSITE" id="PS50850">
    <property type="entry name" value="MFS"/>
    <property type="match status" value="1"/>
</dbReference>
<evidence type="ECO:0000256" key="1">
    <source>
        <dbReference type="ARBA" id="ARBA00022692"/>
    </source>
</evidence>
<evidence type="ECO:0000259" key="4">
    <source>
        <dbReference type="PROSITE" id="PS50850"/>
    </source>
</evidence>
<dbReference type="AlphaFoldDB" id="A0A6S6XTT3"/>
<evidence type="ECO:0000256" key="3">
    <source>
        <dbReference type="ARBA" id="ARBA00023136"/>
    </source>
</evidence>
<dbReference type="GO" id="GO:0022857">
    <property type="term" value="F:transmembrane transporter activity"/>
    <property type="evidence" value="ECO:0007669"/>
    <property type="project" value="InterPro"/>
</dbReference>
<dbReference type="InterPro" id="IPR020846">
    <property type="entry name" value="MFS_dom"/>
</dbReference>
<dbReference type="InterPro" id="IPR050327">
    <property type="entry name" value="Proton-linked_MCT"/>
</dbReference>
<dbReference type="PANTHER" id="PTHR11360:SF290">
    <property type="entry name" value="MONOCARBOXYLATE MFS PERMEASE"/>
    <property type="match status" value="1"/>
</dbReference>
<evidence type="ECO:0000256" key="2">
    <source>
        <dbReference type="ARBA" id="ARBA00022989"/>
    </source>
</evidence>
<protein>
    <recommendedName>
        <fullName evidence="4">Major facilitator superfamily (MFS) profile domain-containing protein</fullName>
    </recommendedName>
</protein>
<accession>A0A6S6XTT3</accession>
<evidence type="ECO:0000313" key="5">
    <source>
        <dbReference type="EMBL" id="CAB1367573.1"/>
    </source>
</evidence>
<name>A0A6S6XTT3_9PROT</name>
<dbReference type="OrthoDB" id="146345at2"/>
<reference evidence="5 6" key="1">
    <citation type="submission" date="2020-03" db="EMBL/GenBank/DDBJ databases">
        <authorList>
            <consortium name="Genoscope - CEA"/>
            <person name="William W."/>
        </authorList>
    </citation>
    <scope>NUCLEOTIDE SEQUENCE [LARGE SCALE GENOMIC DNA]</scope>
    <source>
        <strain evidence="6">DSM 16959</strain>
    </source>
</reference>
<dbReference type="InterPro" id="IPR011701">
    <property type="entry name" value="MFS"/>
</dbReference>
<dbReference type="PANTHER" id="PTHR11360">
    <property type="entry name" value="MONOCARBOXYLATE TRANSPORTER"/>
    <property type="match status" value="1"/>
</dbReference>
<keyword evidence="1" id="KW-0812">Transmembrane</keyword>
<sequence>MFYGWRIVAVAMLALGLSNGVSSYSYGLLVLPMSAEFGASRMEMMWGLTAGSLATVLISPLAGTLMDKRSARLMFSIGAAFLGSALVLISLSRNVWEFVLVFGFFMSVAGTLLGPLGANTLVARWFSRRRGRALGLAAVGTSLGGLIVPLLLQALIEAHGWRVACLWMAGILMLVLLPPIVLVVRNRPGDMGLQPDGLPAPAPGQGTAAFSAATELPKLMAHSPFWRIALAVGALMAAFTAVLANLVPFAIGHGVAGQQAAFLISAISVAGISGKLLFSVFADRINLKAAILGALFMVGLPLLVLAQFHGYWVMVLAAVSVGLASGAFLPAWGALLARIYGPLVFGRVMGRMQPVTIIMVMLAMPMTGYLFDQTGSYSTAFLVLAAILTLAFVVFLPLRIEDKV</sequence>
<keyword evidence="3" id="KW-0472">Membrane</keyword>
<proteinExistence type="predicted"/>
<dbReference type="SUPFAM" id="SSF103473">
    <property type="entry name" value="MFS general substrate transporter"/>
    <property type="match status" value="1"/>
</dbReference>
<keyword evidence="2" id="KW-1133">Transmembrane helix</keyword>
<dbReference type="InterPro" id="IPR036259">
    <property type="entry name" value="MFS_trans_sf"/>
</dbReference>
<dbReference type="EMBL" id="LR778301">
    <property type="protein sequence ID" value="CAB1367573.1"/>
    <property type="molecule type" value="Genomic_DNA"/>
</dbReference>